<dbReference type="Proteomes" id="UP000280271">
    <property type="component" value="Unassembled WGS sequence"/>
</dbReference>
<name>A0ABX9TV49_9GAMM</name>
<protein>
    <submittedName>
        <fullName evidence="2">KTSC domain-containing protein</fullName>
    </submittedName>
</protein>
<dbReference type="Pfam" id="PF13619">
    <property type="entry name" value="KTSC"/>
    <property type="match status" value="1"/>
</dbReference>
<proteinExistence type="predicted"/>
<keyword evidence="3" id="KW-1185">Reference proteome</keyword>
<gene>
    <name evidence="2" type="ORF">D9K81_11330</name>
</gene>
<evidence type="ECO:0000259" key="1">
    <source>
        <dbReference type="Pfam" id="PF13619"/>
    </source>
</evidence>
<dbReference type="InterPro" id="IPR025309">
    <property type="entry name" value="KTSC_dom"/>
</dbReference>
<comment type="caution">
    <text evidence="2">The sequence shown here is derived from an EMBL/GenBank/DDBJ whole genome shotgun (WGS) entry which is preliminary data.</text>
</comment>
<feature type="domain" description="KTSC" evidence="1">
    <location>
        <begin position="10"/>
        <end position="56"/>
    </location>
</feature>
<dbReference type="RefSeq" id="WP_120374710.1">
    <property type="nucleotide sequence ID" value="NZ_RCHC01000012.1"/>
</dbReference>
<evidence type="ECO:0000313" key="3">
    <source>
        <dbReference type="Proteomes" id="UP000280271"/>
    </source>
</evidence>
<evidence type="ECO:0000313" key="2">
    <source>
        <dbReference type="EMBL" id="RLL20695.1"/>
    </source>
</evidence>
<reference evidence="2 3" key="1">
    <citation type="submission" date="2018-09" db="EMBL/GenBank/DDBJ databases">
        <title>The draft genome of Acinetobacter sp. strains.</title>
        <authorList>
            <person name="Qin J."/>
            <person name="Feng Y."/>
            <person name="Zong Z."/>
        </authorList>
    </citation>
    <scope>NUCLEOTIDE SEQUENCE [LARGE SCALE GENOMIC DNA]</scope>
    <source>
        <strain evidence="2 3">WCHAc060005</strain>
    </source>
</reference>
<dbReference type="EMBL" id="RCHC01000012">
    <property type="protein sequence ID" value="RLL20695.1"/>
    <property type="molecule type" value="Genomic_DNA"/>
</dbReference>
<sequence length="68" mass="8227">MERTIVVTFYKYNATSRYLKIFYDDGSADLFHPVPEFIYNNLVRSSDKTSFIHKYLEYDLNFKRVSMQ</sequence>
<organism evidence="2 3">
    <name type="scientific">Acinetobacter chengduensis</name>
    <dbReference type="NCBI Taxonomy" id="2420890"/>
    <lineage>
        <taxon>Bacteria</taxon>
        <taxon>Pseudomonadati</taxon>
        <taxon>Pseudomonadota</taxon>
        <taxon>Gammaproteobacteria</taxon>
        <taxon>Moraxellales</taxon>
        <taxon>Moraxellaceae</taxon>
        <taxon>Acinetobacter</taxon>
    </lineage>
</organism>
<accession>A0ABX9TV49</accession>